<dbReference type="InParanoid" id="E1ZL84"/>
<dbReference type="InterPro" id="IPR036278">
    <property type="entry name" value="Sialidase_sf"/>
</dbReference>
<sequence length="733" mass="78358">MVDHRTARAQGKGPVGVLAALVGVCLLAASPMLLYRSVASITRSQQQVLQALQQSLEEVKVERDTARTYLDEVKTQLEELQGSMEVRVRQLANLSEVAEDIKFDLNRHNSQFSPADRISEQPAAAIVRIDSKGQYVASPSLVRLPGGRLLVALERAVTWGQTKETTMKLIYSSEDGGSSWQRAAVVGPMNWPQIFSCASGTYLMGTERHFSHNNNLVISKMLDDKGASWSVPTKLTKGLSVVSANTGVDVSGGRVTKAFEVIPSMAEPLASTKLTKARRASGRPPLPCSGGGCGDQGRRGCPTWEHQPVLELDVESTAGFILYTLVKVPYGDKALFFRIAKIDAAAKRISARLERFNMFWQKEPLSLAAQSTLQVASGAQIYGGVDWVATAMNADETADLRDPEAWHLSEGVGNPASMYSHEMRALFDAAFRGDSSVRKSIIGFDVPGLDTSSAWEAGFGSLYWMEGVVTRLQDKHGGNNKLLSIMRVNNDILCDLAALVEFDDASVAAAAAANASAASARLAVRFLRYAFIPGLGVGHPAILFDAVSCGGGPVTLRYGGSGTVVAVRYMAWCKTREAAAGDGRDLLVVSRAAFAPWARDSDAVLNDYYNNHNSNTIAFHRVKNFRHYANVEWVRYQGPYSRYPRRTAMKDEVESAEAKAFAAGVAERQKAADAAAAADAKAKAAGGGDGVGAGGAAAAGGGGEQLAGLDAPGGTQQQQPAQKGGGRRRLQAQ</sequence>
<evidence type="ECO:0000256" key="1">
    <source>
        <dbReference type="SAM" id="MobiDB-lite"/>
    </source>
</evidence>
<keyword evidence="4" id="KW-1185">Reference proteome</keyword>
<feature type="compositionally biased region" description="Low complexity" evidence="1">
    <location>
        <begin position="712"/>
        <end position="722"/>
    </location>
</feature>
<proteinExistence type="predicted"/>
<dbReference type="EMBL" id="GL433851">
    <property type="protein sequence ID" value="EFN53516.1"/>
    <property type="molecule type" value="Genomic_DNA"/>
</dbReference>
<dbReference type="Gene3D" id="2.120.10.10">
    <property type="match status" value="1"/>
</dbReference>
<keyword evidence="2" id="KW-0812">Transmembrane</keyword>
<keyword evidence="2" id="KW-1133">Transmembrane helix</keyword>
<evidence type="ECO:0000256" key="2">
    <source>
        <dbReference type="SAM" id="Phobius"/>
    </source>
</evidence>
<accession>E1ZL84</accession>
<dbReference type="OrthoDB" id="510532at2759"/>
<evidence type="ECO:0000313" key="3">
    <source>
        <dbReference type="EMBL" id="EFN53516.1"/>
    </source>
</evidence>
<dbReference type="STRING" id="554065.E1ZL84"/>
<keyword evidence="2" id="KW-0472">Membrane</keyword>
<dbReference type="Proteomes" id="UP000008141">
    <property type="component" value="Unassembled WGS sequence"/>
</dbReference>
<dbReference type="CDD" id="cd15482">
    <property type="entry name" value="Sialidase_non-viral"/>
    <property type="match status" value="1"/>
</dbReference>
<organism evidence="4">
    <name type="scientific">Chlorella variabilis</name>
    <name type="common">Green alga</name>
    <dbReference type="NCBI Taxonomy" id="554065"/>
    <lineage>
        <taxon>Eukaryota</taxon>
        <taxon>Viridiplantae</taxon>
        <taxon>Chlorophyta</taxon>
        <taxon>core chlorophytes</taxon>
        <taxon>Trebouxiophyceae</taxon>
        <taxon>Chlorellales</taxon>
        <taxon>Chlorellaceae</taxon>
        <taxon>Chlorella clade</taxon>
        <taxon>Chlorella</taxon>
    </lineage>
</organism>
<feature type="region of interest" description="Disordered" evidence="1">
    <location>
        <begin position="273"/>
        <end position="295"/>
    </location>
</feature>
<dbReference type="RefSeq" id="XP_005845618.1">
    <property type="nucleotide sequence ID" value="XM_005845556.1"/>
</dbReference>
<feature type="compositionally biased region" description="Gly residues" evidence="1">
    <location>
        <begin position="685"/>
        <end position="705"/>
    </location>
</feature>
<gene>
    <name evidence="3" type="ORF">CHLNCDRAFT_58568</name>
</gene>
<feature type="region of interest" description="Disordered" evidence="1">
    <location>
        <begin position="677"/>
        <end position="733"/>
    </location>
</feature>
<reference evidence="3 4" key="1">
    <citation type="journal article" date="2010" name="Plant Cell">
        <title>The Chlorella variabilis NC64A genome reveals adaptation to photosymbiosis, coevolution with viruses, and cryptic sex.</title>
        <authorList>
            <person name="Blanc G."/>
            <person name="Duncan G."/>
            <person name="Agarkova I."/>
            <person name="Borodovsky M."/>
            <person name="Gurnon J."/>
            <person name="Kuo A."/>
            <person name="Lindquist E."/>
            <person name="Lucas S."/>
            <person name="Pangilinan J."/>
            <person name="Polle J."/>
            <person name="Salamov A."/>
            <person name="Terry A."/>
            <person name="Yamada T."/>
            <person name="Dunigan D.D."/>
            <person name="Grigoriev I.V."/>
            <person name="Claverie J.M."/>
            <person name="Van Etten J.L."/>
        </authorList>
    </citation>
    <scope>NUCLEOTIDE SEQUENCE [LARGE SCALE GENOMIC DNA]</scope>
    <source>
        <strain evidence="3 4">NC64A</strain>
    </source>
</reference>
<name>E1ZL84_CHLVA</name>
<feature type="transmembrane region" description="Helical" evidence="2">
    <location>
        <begin position="15"/>
        <end position="35"/>
    </location>
</feature>
<dbReference type="SUPFAM" id="SSF50939">
    <property type="entry name" value="Sialidases"/>
    <property type="match status" value="1"/>
</dbReference>
<dbReference type="KEGG" id="cvr:CHLNCDRAFT_58568"/>
<evidence type="ECO:0000313" key="4">
    <source>
        <dbReference type="Proteomes" id="UP000008141"/>
    </source>
</evidence>
<protein>
    <submittedName>
        <fullName evidence="3">Expressed protein</fullName>
    </submittedName>
</protein>
<dbReference type="GeneID" id="17352904"/>
<dbReference type="AlphaFoldDB" id="E1ZL84"/>